<dbReference type="Gene3D" id="3.40.50.720">
    <property type="entry name" value="NAD(P)-binding Rossmann-like Domain"/>
    <property type="match status" value="1"/>
</dbReference>
<dbReference type="PANTHER" id="PTHR44279:SF2">
    <property type="entry name" value="HYDROXYSTEROID (11-BETA) DEHYDROGENASE 1-LIKE B-RELATED"/>
    <property type="match status" value="1"/>
</dbReference>
<dbReference type="GO" id="GO:0016491">
    <property type="term" value="F:oxidoreductase activity"/>
    <property type="evidence" value="ECO:0007669"/>
    <property type="project" value="UniProtKB-KW"/>
</dbReference>
<dbReference type="PROSITE" id="PS00061">
    <property type="entry name" value="ADH_SHORT"/>
    <property type="match status" value="1"/>
</dbReference>
<keyword evidence="1" id="KW-0560">Oxidoreductase</keyword>
<feature type="region of interest" description="Disordered" evidence="2">
    <location>
        <begin position="310"/>
        <end position="331"/>
    </location>
</feature>
<dbReference type="InterPro" id="IPR051253">
    <property type="entry name" value="11-beta-HSD"/>
</dbReference>
<accession>A0A1I8FBB6</accession>
<organism evidence="4 5">
    <name type="scientific">Macrostomum lignano</name>
    <dbReference type="NCBI Taxonomy" id="282301"/>
    <lineage>
        <taxon>Eukaryota</taxon>
        <taxon>Metazoa</taxon>
        <taxon>Spiralia</taxon>
        <taxon>Lophotrochozoa</taxon>
        <taxon>Platyhelminthes</taxon>
        <taxon>Rhabditophora</taxon>
        <taxon>Macrostomorpha</taxon>
        <taxon>Macrostomida</taxon>
        <taxon>Macrostomidae</taxon>
        <taxon>Macrostomum</taxon>
    </lineage>
</organism>
<protein>
    <submittedName>
        <fullName evidence="5">DUF4205 domain-containing protein</fullName>
    </submittedName>
</protein>
<evidence type="ECO:0000313" key="5">
    <source>
        <dbReference type="WBParaSite" id="maker-unitig_27152-snap-gene-0.2-mRNA-1"/>
    </source>
</evidence>
<evidence type="ECO:0000256" key="1">
    <source>
        <dbReference type="ARBA" id="ARBA00023002"/>
    </source>
</evidence>
<dbReference type="Pfam" id="PF00106">
    <property type="entry name" value="adh_short"/>
    <property type="match status" value="1"/>
</dbReference>
<dbReference type="Pfam" id="PF13898">
    <property type="entry name" value="MINDY-3_4_CD"/>
    <property type="match status" value="1"/>
</dbReference>
<evidence type="ECO:0000256" key="2">
    <source>
        <dbReference type="SAM" id="MobiDB-lite"/>
    </source>
</evidence>
<feature type="region of interest" description="Disordered" evidence="2">
    <location>
        <begin position="154"/>
        <end position="200"/>
    </location>
</feature>
<dbReference type="Proteomes" id="UP000095280">
    <property type="component" value="Unplaced"/>
</dbReference>
<evidence type="ECO:0000259" key="3">
    <source>
        <dbReference type="Pfam" id="PF13898"/>
    </source>
</evidence>
<keyword evidence="4" id="KW-1185">Reference proteome</keyword>
<dbReference type="WBParaSite" id="maker-unitig_27152-snap-gene-0.2-mRNA-1">
    <property type="protein sequence ID" value="maker-unitig_27152-snap-gene-0.2-mRNA-1"/>
    <property type="gene ID" value="maker-unitig_27152-snap-gene-0.2"/>
</dbReference>
<name>A0A1I8FBB6_9PLAT</name>
<dbReference type="PANTHER" id="PTHR44279">
    <property type="entry name" value="HYDROXYSTEROID (11-BETA) DEHYDROGENASE 1-LIKE B-RELATED"/>
    <property type="match status" value="1"/>
</dbReference>
<dbReference type="PRINTS" id="PR00081">
    <property type="entry name" value="GDHRDH"/>
</dbReference>
<dbReference type="AlphaFoldDB" id="A0A1I8FBB6"/>
<feature type="domain" description="Deubiquitinating enzyme MINDY-3/4 conserved" evidence="3">
    <location>
        <begin position="74"/>
        <end position="152"/>
    </location>
</feature>
<evidence type="ECO:0000313" key="4">
    <source>
        <dbReference type="Proteomes" id="UP000095280"/>
    </source>
</evidence>
<sequence length="467" mass="49740">SRRRRTRAACCSSTAWCCRAASCASRPTGRRAEGFAAQRQRGAGDARLHPAADRAPPAASCTMACQLADPETGAPLPAPRTGLAQRPDVGLLQTRPAVGSMLRSPRFPIWLVRRRGQAGLLFSTHSRLMEHWRSETAFHLYYYTGLASQSDEFAGQSRAGPAALPAGVRPRPQPPVRPGGRQMATRPAERTRPASGVLVTGSSRGIGEALAHVVTPKWELTSPSMPGASTHCRRCCRLIHCAFPHPVSPSAAGGGRGSVHPIAATCPSPARAARLVAAAGRSDGRPGHCGGEPHQPVRVRHCARAARTLHRGSGPPCRRTTSATLRPPGPPCRTWRKSAGSLVLISSAAARLPIPYCYEYCASKRALGGFFSALRQELALNGSAVHAGLALIGSIGTESARRVLPKVLQGEHSAGVAADTPWTFRRIPGGPACASWRVLGAIRPVVLLRNLRRSFVEQQMQSLSRHF</sequence>
<dbReference type="InterPro" id="IPR002347">
    <property type="entry name" value="SDR_fam"/>
</dbReference>
<feature type="region of interest" description="Disordered" evidence="2">
    <location>
        <begin position="29"/>
        <end position="54"/>
    </location>
</feature>
<dbReference type="InterPro" id="IPR036291">
    <property type="entry name" value="NAD(P)-bd_dom_sf"/>
</dbReference>
<dbReference type="InterPro" id="IPR025257">
    <property type="entry name" value="MINDY-3/4_CD"/>
</dbReference>
<feature type="compositionally biased region" description="Basic and acidic residues" evidence="2">
    <location>
        <begin position="42"/>
        <end position="52"/>
    </location>
</feature>
<proteinExistence type="predicted"/>
<dbReference type="InterPro" id="IPR020904">
    <property type="entry name" value="Sc_DH/Rdtase_CS"/>
</dbReference>
<reference evidence="5" key="1">
    <citation type="submission" date="2016-11" db="UniProtKB">
        <authorList>
            <consortium name="WormBaseParasite"/>
        </authorList>
    </citation>
    <scope>IDENTIFICATION</scope>
</reference>
<dbReference type="SUPFAM" id="SSF51735">
    <property type="entry name" value="NAD(P)-binding Rossmann-fold domains"/>
    <property type="match status" value="2"/>
</dbReference>